<dbReference type="EMBL" id="JACCBB010000001">
    <property type="protein sequence ID" value="NYD23524.1"/>
    <property type="molecule type" value="Genomic_DNA"/>
</dbReference>
<dbReference type="PANTHER" id="PTHR30146">
    <property type="entry name" value="LACI-RELATED TRANSCRIPTIONAL REPRESSOR"/>
    <property type="match status" value="1"/>
</dbReference>
<dbReference type="PANTHER" id="PTHR30146:SF153">
    <property type="entry name" value="LACTOSE OPERON REPRESSOR"/>
    <property type="match status" value="1"/>
</dbReference>
<dbReference type="InterPro" id="IPR000843">
    <property type="entry name" value="HTH_LacI"/>
</dbReference>
<evidence type="ECO:0000256" key="1">
    <source>
        <dbReference type="ARBA" id="ARBA00023015"/>
    </source>
</evidence>
<name>A0A7Y9DMU8_9ACTN</name>
<evidence type="ECO:0000256" key="3">
    <source>
        <dbReference type="ARBA" id="ARBA00023163"/>
    </source>
</evidence>
<evidence type="ECO:0000313" key="5">
    <source>
        <dbReference type="EMBL" id="NYD23524.1"/>
    </source>
</evidence>
<feature type="domain" description="HTH lacI-type" evidence="4">
    <location>
        <begin position="21"/>
        <end position="75"/>
    </location>
</feature>
<dbReference type="InterPro" id="IPR046335">
    <property type="entry name" value="LacI/GalR-like_sensor"/>
</dbReference>
<keyword evidence="6" id="KW-1185">Reference proteome</keyword>
<dbReference type="CDD" id="cd01392">
    <property type="entry name" value="HTH_LacI"/>
    <property type="match status" value="1"/>
</dbReference>
<comment type="caution">
    <text evidence="5">The sequence shown here is derived from an EMBL/GenBank/DDBJ whole genome shotgun (WGS) entry which is preliminary data.</text>
</comment>
<dbReference type="AlphaFoldDB" id="A0A7Y9DMU8"/>
<reference evidence="5 6" key="1">
    <citation type="submission" date="2020-07" db="EMBL/GenBank/DDBJ databases">
        <title>Sequencing the genomes of 1000 actinobacteria strains.</title>
        <authorList>
            <person name="Klenk H.-P."/>
        </authorList>
    </citation>
    <scope>NUCLEOTIDE SEQUENCE [LARGE SCALE GENOMIC DNA]</scope>
    <source>
        <strain evidence="5 6">DSM 7487</strain>
    </source>
</reference>
<dbReference type="GO" id="GO:0003700">
    <property type="term" value="F:DNA-binding transcription factor activity"/>
    <property type="evidence" value="ECO:0007669"/>
    <property type="project" value="TreeGrafter"/>
</dbReference>
<accession>A0A7Y9DMU8</accession>
<dbReference type="SMART" id="SM00354">
    <property type="entry name" value="HTH_LACI"/>
    <property type="match status" value="1"/>
</dbReference>
<dbReference type="Gene3D" id="1.10.260.40">
    <property type="entry name" value="lambda repressor-like DNA-binding domains"/>
    <property type="match status" value="1"/>
</dbReference>
<dbReference type="RefSeq" id="WP_179753312.1">
    <property type="nucleotide sequence ID" value="NZ_BAAAGN010000029.1"/>
</dbReference>
<evidence type="ECO:0000259" key="4">
    <source>
        <dbReference type="PROSITE" id="PS50932"/>
    </source>
</evidence>
<dbReference type="SUPFAM" id="SSF47413">
    <property type="entry name" value="lambda repressor-like DNA-binding domains"/>
    <property type="match status" value="1"/>
</dbReference>
<proteinExistence type="predicted"/>
<dbReference type="GO" id="GO:0000976">
    <property type="term" value="F:transcription cis-regulatory region binding"/>
    <property type="evidence" value="ECO:0007669"/>
    <property type="project" value="TreeGrafter"/>
</dbReference>
<dbReference type="PROSITE" id="PS00356">
    <property type="entry name" value="HTH_LACI_1"/>
    <property type="match status" value="1"/>
</dbReference>
<evidence type="ECO:0000313" key="6">
    <source>
        <dbReference type="Proteomes" id="UP000521922"/>
    </source>
</evidence>
<dbReference type="CDD" id="cd01574">
    <property type="entry name" value="PBP1_LacI"/>
    <property type="match status" value="1"/>
</dbReference>
<dbReference type="PROSITE" id="PS50932">
    <property type="entry name" value="HTH_LACI_2"/>
    <property type="match status" value="1"/>
</dbReference>
<dbReference type="InterPro" id="IPR028082">
    <property type="entry name" value="Peripla_BP_I"/>
</dbReference>
<keyword evidence="1" id="KW-0805">Transcription regulation</keyword>
<organism evidence="5 6">
    <name type="scientific">Kineococcus aurantiacus</name>
    <dbReference type="NCBI Taxonomy" id="37633"/>
    <lineage>
        <taxon>Bacteria</taxon>
        <taxon>Bacillati</taxon>
        <taxon>Actinomycetota</taxon>
        <taxon>Actinomycetes</taxon>
        <taxon>Kineosporiales</taxon>
        <taxon>Kineosporiaceae</taxon>
        <taxon>Kineococcus</taxon>
    </lineage>
</organism>
<dbReference type="Proteomes" id="UP000521922">
    <property type="component" value="Unassembled WGS sequence"/>
</dbReference>
<dbReference type="Gene3D" id="3.40.50.2300">
    <property type="match status" value="2"/>
</dbReference>
<sequence length="354" mass="37216">MSEDDDGAARAGGPDADPRVPVLADVAQLAGVSQQTVSRVVRGSPSVARRTRERVEAAIAEIGYRPNVAARTLVTRRSHRIGVVAADTSLHGVARTLAGIQDAARTAGYAVSLVMVPDLRRSSVQEALEDLRAQYVDGAVVVVPEDSSQEAVRAADAAFPCVLAPGLDGAGVADAYWAEVAAAREATDHLLDLGHRTVHHVGGPTDWAESRARSTGWRTALVERVRVVPRPVRGDWSAASGHAAVAELPLETVTAVFVANDHMAVGVLNALAAKGLRVPDDVSVVGFDDVPEAAFYAPPLTTVHQDFAAIGRRCVRVLLGRLHDRVVEPAPLTPGLVVRASTAPPPLVRRAQPG</sequence>
<evidence type="ECO:0000256" key="2">
    <source>
        <dbReference type="ARBA" id="ARBA00023125"/>
    </source>
</evidence>
<keyword evidence="2 5" id="KW-0238">DNA-binding</keyword>
<gene>
    <name evidence="5" type="ORF">BJ968_003064</name>
</gene>
<dbReference type="Pfam" id="PF13377">
    <property type="entry name" value="Peripla_BP_3"/>
    <property type="match status" value="1"/>
</dbReference>
<dbReference type="Pfam" id="PF00356">
    <property type="entry name" value="LacI"/>
    <property type="match status" value="1"/>
</dbReference>
<keyword evidence="3" id="KW-0804">Transcription</keyword>
<dbReference type="InterPro" id="IPR010982">
    <property type="entry name" value="Lambda_DNA-bd_dom_sf"/>
</dbReference>
<protein>
    <submittedName>
        <fullName evidence="5">DNA-binding LacI/PurR family transcriptional regulator</fullName>
    </submittedName>
</protein>
<dbReference type="SUPFAM" id="SSF53822">
    <property type="entry name" value="Periplasmic binding protein-like I"/>
    <property type="match status" value="1"/>
</dbReference>